<dbReference type="SUPFAM" id="SSF52317">
    <property type="entry name" value="Class I glutamine amidotransferase-like"/>
    <property type="match status" value="1"/>
</dbReference>
<comment type="caution">
    <text evidence="2">The sequence shown here is derived from an EMBL/GenBank/DDBJ whole genome shotgun (WGS) entry which is preliminary data.</text>
</comment>
<name>A0A1V1P8N9_9BACT</name>
<organism evidence="2 3">
    <name type="scientific">Candidatus Magnetoglobus multicellularis str. Araruama</name>
    <dbReference type="NCBI Taxonomy" id="890399"/>
    <lineage>
        <taxon>Bacteria</taxon>
        <taxon>Pseudomonadati</taxon>
        <taxon>Thermodesulfobacteriota</taxon>
        <taxon>Desulfobacteria</taxon>
        <taxon>Desulfobacterales</taxon>
        <taxon>Desulfobacteraceae</taxon>
        <taxon>Candidatus Magnetoglobus</taxon>
    </lineage>
</organism>
<accession>A0A1V1P8N9</accession>
<dbReference type="PIRSF" id="PIRSF006320">
    <property type="entry name" value="Elb2"/>
    <property type="match status" value="1"/>
</dbReference>
<dbReference type="PANTHER" id="PTHR10224">
    <property type="entry name" value="ES1 PROTEIN HOMOLOG, MITOCHONDRIAL"/>
    <property type="match status" value="1"/>
</dbReference>
<dbReference type="PANTHER" id="PTHR10224:SF12">
    <property type="entry name" value="GLYOXALASE ELBB"/>
    <property type="match status" value="1"/>
</dbReference>
<reference evidence="3" key="1">
    <citation type="submission" date="2012-11" db="EMBL/GenBank/DDBJ databases">
        <authorList>
            <person name="Lucero-Rivera Y.E."/>
            <person name="Tovar-Ramirez D."/>
        </authorList>
    </citation>
    <scope>NUCLEOTIDE SEQUENCE [LARGE SCALE GENOMIC DNA]</scope>
    <source>
        <strain evidence="3">Araruama</strain>
    </source>
</reference>
<dbReference type="GO" id="GO:0016740">
    <property type="term" value="F:transferase activity"/>
    <property type="evidence" value="ECO:0007669"/>
    <property type="project" value="UniProtKB-KW"/>
</dbReference>
<evidence type="ECO:0000259" key="1">
    <source>
        <dbReference type="Pfam" id="PF01965"/>
    </source>
</evidence>
<dbReference type="InterPro" id="IPR026041">
    <property type="entry name" value="ElbB"/>
</dbReference>
<keyword evidence="2" id="KW-0808">Transferase</keyword>
<evidence type="ECO:0000313" key="3">
    <source>
        <dbReference type="Proteomes" id="UP000189670"/>
    </source>
</evidence>
<dbReference type="NCBIfam" id="NF008747">
    <property type="entry name" value="PRK11780.1"/>
    <property type="match status" value="1"/>
</dbReference>
<evidence type="ECO:0000313" key="2">
    <source>
        <dbReference type="EMBL" id="ETR71126.1"/>
    </source>
</evidence>
<dbReference type="Pfam" id="PF01965">
    <property type="entry name" value="DJ-1_PfpI"/>
    <property type="match status" value="1"/>
</dbReference>
<dbReference type="InterPro" id="IPR029062">
    <property type="entry name" value="Class_I_gatase-like"/>
</dbReference>
<feature type="domain" description="DJ-1/PfpI" evidence="1">
    <location>
        <begin position="122"/>
        <end position="197"/>
    </location>
</feature>
<sequence length="261" mass="27910">MFAPGGRAGTEIFQYQAVEHSPAGYTFIYPKNYVRLLMFTRGGKKMKKIGVMLSGCGVFDGAEIHEATLTLLAINKQGAQAVCMAPDMMFDVVDHFNQKPAGEQRNVLVESARIARGNILNTKDLNTSDIDALILPGGFGAAKNLSNFAVKGADATVHPEVQRILDEMIASKKPIGAICIAPATVAKALGQYQVKVTIGNDTDTAQAIEGTGAKHIQCPVHDICIDDVNNIITTPAYMLGPDIKDVAVGIDKLVTEVIQRA</sequence>
<proteinExistence type="predicted"/>
<gene>
    <name evidence="2" type="ORF">OMM_02732</name>
</gene>
<dbReference type="InterPro" id="IPR002818">
    <property type="entry name" value="DJ-1/PfpI"/>
</dbReference>
<dbReference type="AlphaFoldDB" id="A0A1V1P8N9"/>
<dbReference type="Proteomes" id="UP000189670">
    <property type="component" value="Unassembled WGS sequence"/>
</dbReference>
<protein>
    <submittedName>
        <fullName evidence="2">Isoprenoid biosynthesis protein with amidotransferase</fullName>
    </submittedName>
</protein>
<dbReference type="Gene3D" id="3.40.50.880">
    <property type="match status" value="1"/>
</dbReference>
<dbReference type="CDD" id="cd03133">
    <property type="entry name" value="GATase1_ES1"/>
    <property type="match status" value="1"/>
</dbReference>
<dbReference type="EMBL" id="ATBP01000317">
    <property type="protein sequence ID" value="ETR71126.1"/>
    <property type="molecule type" value="Genomic_DNA"/>
</dbReference>